<organism evidence="2 5">
    <name type="scientific">Sulfolobus acidocaldarius</name>
    <dbReference type="NCBI Taxonomy" id="2285"/>
    <lineage>
        <taxon>Archaea</taxon>
        <taxon>Thermoproteota</taxon>
        <taxon>Thermoprotei</taxon>
        <taxon>Sulfolobales</taxon>
        <taxon>Sulfolobaceae</taxon>
        <taxon>Sulfolobus</taxon>
    </lineage>
</organism>
<feature type="transmembrane region" description="Helical" evidence="1">
    <location>
        <begin position="289"/>
        <end position="309"/>
    </location>
</feature>
<dbReference type="OMA" id="LESTYYI"/>
<dbReference type="STRING" id="1435377.SUSAZ_06395"/>
<dbReference type="RefSeq" id="WP_011278175.1">
    <property type="nucleotide sequence ID" value="NZ_BHWZ01000003.1"/>
</dbReference>
<feature type="transmembrane region" description="Helical" evidence="1">
    <location>
        <begin position="161"/>
        <end position="179"/>
    </location>
</feature>
<dbReference type="PaxDb" id="1435377-SUSAZ_06395"/>
<evidence type="ECO:0000313" key="4">
    <source>
        <dbReference type="Proteomes" id="UP000060043"/>
    </source>
</evidence>
<dbReference type="PANTHER" id="PTHR38815">
    <property type="entry name" value="HYPOTHETICAL MEMBRANE PROTEIN, CONSERVED, DUF373 FAMILY"/>
    <property type="match status" value="1"/>
</dbReference>
<protein>
    <recommendedName>
        <fullName evidence="6">DUF373 family protein</fullName>
    </recommendedName>
</protein>
<dbReference type="PANTHER" id="PTHR38815:SF1">
    <property type="entry name" value="DUF373 FAMILY PROTEIN"/>
    <property type="match status" value="1"/>
</dbReference>
<feature type="transmembrane region" description="Helical" evidence="1">
    <location>
        <begin position="321"/>
        <end position="341"/>
    </location>
</feature>
<evidence type="ECO:0008006" key="6">
    <source>
        <dbReference type="Google" id="ProtNLM"/>
    </source>
</evidence>
<dbReference type="EMBL" id="CP013694">
    <property type="protein sequence ID" value="ALU30468.1"/>
    <property type="molecule type" value="Genomic_DNA"/>
</dbReference>
<evidence type="ECO:0000256" key="1">
    <source>
        <dbReference type="SAM" id="Phobius"/>
    </source>
</evidence>
<evidence type="ECO:0000313" key="3">
    <source>
        <dbReference type="EMBL" id="ALU31190.1"/>
    </source>
</evidence>
<evidence type="ECO:0000313" key="2">
    <source>
        <dbReference type="EMBL" id="ALU30468.1"/>
    </source>
</evidence>
<dbReference type="OrthoDB" id="31282at2157"/>
<feature type="transmembrane region" description="Helical" evidence="1">
    <location>
        <begin position="246"/>
        <end position="269"/>
    </location>
</feature>
<dbReference type="Proteomes" id="UP000060043">
    <property type="component" value="Chromosome"/>
</dbReference>
<evidence type="ECO:0000313" key="5">
    <source>
        <dbReference type="Proteomes" id="UP000065473"/>
    </source>
</evidence>
<dbReference type="AlphaFoldDB" id="A0A0U2W033"/>
<keyword evidence="1" id="KW-0812">Transmembrane</keyword>
<dbReference type="InterPro" id="IPR007254">
    <property type="entry name" value="DUF373"/>
</dbReference>
<proteinExistence type="predicted"/>
<accession>A0A0U2W033</accession>
<keyword evidence="1" id="KW-0472">Membrane</keyword>
<feature type="transmembrane region" description="Helical" evidence="1">
    <location>
        <begin position="216"/>
        <end position="240"/>
    </location>
</feature>
<sequence>MDKLIVIYVDIDDDLGSIGISTPVIGQEEVAKAIRIAEEKIPTDSDLNTLLVAYNIYNKIRSEGSDVEIALISGSQKGSLESQLAFTEKLDMVIKAVNPTKAIIVYDSPEDAKAIPIIESRLQVAGIERVLVEQYRSVEETYVLLGRYIKKALSEPRFSKIFLGVPGVILLIIGLLSILNLTSYATPVVLIIIGAAFIIRGLRLDETVEELWKSSSIMVVVSIIFIFSVILGIVYGYSVFTTLKSYNLLGVLQVLFSIMPFLIFGIVVLFGGRAVTKLLDRNIRVWHDIYRIITTVVIYYMMVTIYKSIGSSLQVLQLQIIYSLSITTIVLIGIYILLILLEKYKFNNPSTTS</sequence>
<keyword evidence="1" id="KW-1133">Transmembrane helix</keyword>
<dbReference type="Pfam" id="PF04123">
    <property type="entry name" value="DUF373"/>
    <property type="match status" value="1"/>
</dbReference>
<dbReference type="Proteomes" id="UP000065473">
    <property type="component" value="Chromosome"/>
</dbReference>
<name>A0A0U2W033_9CREN</name>
<gene>
    <name evidence="2" type="ORF">ATY89_11310</name>
    <name evidence="3" type="ORF">ATZ20_02865</name>
</gene>
<dbReference type="GeneID" id="14551841"/>
<feature type="transmembrane region" description="Helical" evidence="1">
    <location>
        <begin position="185"/>
        <end position="204"/>
    </location>
</feature>
<reference evidence="4 5" key="1">
    <citation type="submission" date="2015-12" db="EMBL/GenBank/DDBJ databases">
        <title>A stable core within a dynamic pangenome in Sulfolobus acidocaldarius.</title>
        <authorList>
            <person name="Anderson R."/>
            <person name="Kouris A."/>
            <person name="Seward C."/>
            <person name="Campbell K."/>
            <person name="Whitaker R."/>
        </authorList>
    </citation>
    <scope>NUCLEOTIDE SEQUENCE [LARGE SCALE GENOMIC DNA]</scope>
    <source>
        <strain evidence="2 5">GG12-C01-09</strain>
        <strain evidence="3 4">NG05B_CO5_07</strain>
    </source>
</reference>
<dbReference type="EMBL" id="CP013695">
    <property type="protein sequence ID" value="ALU31190.1"/>
    <property type="molecule type" value="Genomic_DNA"/>
</dbReference>